<evidence type="ECO:0000313" key="2">
    <source>
        <dbReference type="EMBL" id="SNX75497.1"/>
    </source>
</evidence>
<dbReference type="Proteomes" id="UP000219546">
    <property type="component" value="Unassembled WGS sequence"/>
</dbReference>
<evidence type="ECO:0000256" key="1">
    <source>
        <dbReference type="SAM" id="Phobius"/>
    </source>
</evidence>
<feature type="transmembrane region" description="Helical" evidence="1">
    <location>
        <begin position="6"/>
        <end position="30"/>
    </location>
</feature>
<accession>A0A285D6Q7</accession>
<proteinExistence type="predicted"/>
<evidence type="ECO:0000313" key="3">
    <source>
        <dbReference type="Proteomes" id="UP000219546"/>
    </source>
</evidence>
<dbReference type="AlphaFoldDB" id="A0A285D6Q7"/>
<organism evidence="2 3">
    <name type="scientific">Bacillus oleivorans</name>
    <dbReference type="NCBI Taxonomy" id="1448271"/>
    <lineage>
        <taxon>Bacteria</taxon>
        <taxon>Bacillati</taxon>
        <taxon>Bacillota</taxon>
        <taxon>Bacilli</taxon>
        <taxon>Bacillales</taxon>
        <taxon>Bacillaceae</taxon>
        <taxon>Bacillus</taxon>
    </lineage>
</organism>
<keyword evidence="3" id="KW-1185">Reference proteome</keyword>
<dbReference type="EMBL" id="OAOP01000012">
    <property type="protein sequence ID" value="SNX75497.1"/>
    <property type="molecule type" value="Genomic_DNA"/>
</dbReference>
<dbReference type="RefSeq" id="WP_179714386.1">
    <property type="nucleotide sequence ID" value="NZ_JBEPMQ010000015.1"/>
</dbReference>
<keyword evidence="1" id="KW-1133">Transmembrane helix</keyword>
<sequence length="45" mass="5214">MFNQNVFRLVLGSTILSSIFSIAIIVFSAYHHMKIQQLIKQFNQS</sequence>
<reference evidence="2 3" key="1">
    <citation type="submission" date="2017-08" db="EMBL/GenBank/DDBJ databases">
        <authorList>
            <person name="de Groot N.N."/>
        </authorList>
    </citation>
    <scope>NUCLEOTIDE SEQUENCE [LARGE SCALE GENOMIC DNA]</scope>
    <source>
        <strain evidence="2 3">JC228</strain>
    </source>
</reference>
<protein>
    <submittedName>
        <fullName evidence="2">Uncharacterized protein</fullName>
    </submittedName>
</protein>
<gene>
    <name evidence="2" type="ORF">SAMN05877753_112142</name>
</gene>
<name>A0A285D6Q7_9BACI</name>
<keyword evidence="1" id="KW-0472">Membrane</keyword>
<keyword evidence="1" id="KW-0812">Transmembrane</keyword>